<evidence type="ECO:0000259" key="7">
    <source>
        <dbReference type="Pfam" id="PF25917"/>
    </source>
</evidence>
<evidence type="ECO:0000256" key="6">
    <source>
        <dbReference type="SAM" id="Phobius"/>
    </source>
</evidence>
<keyword evidence="5 6" id="KW-0472">Membrane</keyword>
<dbReference type="STRING" id="476652.DEAC_c21440"/>
<dbReference type="Pfam" id="PF25917">
    <property type="entry name" value="BSH_RND"/>
    <property type="match status" value="1"/>
</dbReference>
<dbReference type="RefSeq" id="WP_047809987.1">
    <property type="nucleotide sequence ID" value="NZ_LDZY01000006.1"/>
</dbReference>
<keyword evidence="3 6" id="KW-0812">Transmembrane</keyword>
<dbReference type="Gene3D" id="2.40.30.170">
    <property type="match status" value="1"/>
</dbReference>
<dbReference type="PATRIC" id="fig|476652.3.peg.2221"/>
<evidence type="ECO:0000259" key="8">
    <source>
        <dbReference type="Pfam" id="PF25963"/>
    </source>
</evidence>
<proteinExistence type="inferred from homology"/>
<dbReference type="Gene3D" id="2.40.50.100">
    <property type="match status" value="1"/>
</dbReference>
<feature type="domain" description="p-hydroxybenzoic acid efflux pump subunit AaeA-like beta-barrel" evidence="8">
    <location>
        <begin position="126"/>
        <end position="215"/>
    </location>
</feature>
<dbReference type="InterPro" id="IPR050739">
    <property type="entry name" value="MFP"/>
</dbReference>
<feature type="domain" description="Multidrug resistance protein MdtA-like barrel-sandwich hybrid" evidence="7">
    <location>
        <begin position="47"/>
        <end position="120"/>
    </location>
</feature>
<dbReference type="InterPro" id="IPR058634">
    <property type="entry name" value="AaeA-lik-b-barrel"/>
</dbReference>
<accession>A0A0J1FRK2</accession>
<dbReference type="EMBL" id="LDZY01000006">
    <property type="protein sequence ID" value="KLU66105.1"/>
    <property type="molecule type" value="Genomic_DNA"/>
</dbReference>
<dbReference type="PANTHER" id="PTHR30386">
    <property type="entry name" value="MEMBRANE FUSION SUBUNIT OF EMRAB-TOLC MULTIDRUG EFFLUX PUMP"/>
    <property type="match status" value="1"/>
</dbReference>
<dbReference type="GO" id="GO:0016020">
    <property type="term" value="C:membrane"/>
    <property type="evidence" value="ECO:0007669"/>
    <property type="project" value="UniProtKB-SubCell"/>
</dbReference>
<dbReference type="InterPro" id="IPR058625">
    <property type="entry name" value="MdtA-like_BSH"/>
</dbReference>
<sequence length="217" mass="23431">MNEKRKKMILAILVVMIMVFAGIGGYYWYQNTYYVSTEDATVTGDLVAVSPQISGKLVELDIEEGDKVIQGQIVGRQGIDNPSDTNIDETVLRAPINGIVIKKQATVGEVVSPGQTIAYLIDPSKLYVSANIEETKLGSVKAGQKVDLTIDQFGSKQFTGTVKYVGQAANSTFSLLPTSTSGTFTKVIQKIPVKIILDKNDASILPGTNAVVHIHIK</sequence>
<gene>
    <name evidence="9" type="primary">emrK_2</name>
    <name evidence="9" type="ORF">DEAC_c21440</name>
</gene>
<keyword evidence="4 6" id="KW-1133">Transmembrane helix</keyword>
<evidence type="ECO:0000256" key="3">
    <source>
        <dbReference type="ARBA" id="ARBA00022692"/>
    </source>
</evidence>
<feature type="transmembrane region" description="Helical" evidence="6">
    <location>
        <begin position="9"/>
        <end position="29"/>
    </location>
</feature>
<comment type="caution">
    <text evidence="9">The sequence shown here is derived from an EMBL/GenBank/DDBJ whole genome shotgun (WGS) entry which is preliminary data.</text>
</comment>
<evidence type="ECO:0000313" key="10">
    <source>
        <dbReference type="Proteomes" id="UP000036356"/>
    </source>
</evidence>
<reference evidence="9 10" key="1">
    <citation type="submission" date="2015-06" db="EMBL/GenBank/DDBJ databases">
        <title>Draft genome of the moderately acidophilic sulfate reducer Candidatus Desulfosporosinus acididurans strain M1.</title>
        <authorList>
            <person name="Poehlein A."/>
            <person name="Petzsch P."/>
            <person name="Johnson B.D."/>
            <person name="Schloemann M."/>
            <person name="Daniel R."/>
            <person name="Muehling M."/>
        </authorList>
    </citation>
    <scope>NUCLEOTIDE SEQUENCE [LARGE SCALE GENOMIC DNA]</scope>
    <source>
        <strain evidence="9 10">M1</strain>
    </source>
</reference>
<evidence type="ECO:0000313" key="9">
    <source>
        <dbReference type="EMBL" id="KLU66105.1"/>
    </source>
</evidence>
<comment type="subcellular location">
    <subcellularLocation>
        <location evidence="1">Membrane</location>
        <topology evidence="1">Single-pass membrane protein</topology>
    </subcellularLocation>
</comment>
<name>A0A0J1FRK2_9FIRM</name>
<evidence type="ECO:0000256" key="2">
    <source>
        <dbReference type="ARBA" id="ARBA00009477"/>
    </source>
</evidence>
<keyword evidence="10" id="KW-1185">Reference proteome</keyword>
<evidence type="ECO:0000256" key="4">
    <source>
        <dbReference type="ARBA" id="ARBA00022989"/>
    </source>
</evidence>
<organism evidence="9 10">
    <name type="scientific">Desulfosporosinus acididurans</name>
    <dbReference type="NCBI Taxonomy" id="476652"/>
    <lineage>
        <taxon>Bacteria</taxon>
        <taxon>Bacillati</taxon>
        <taxon>Bacillota</taxon>
        <taxon>Clostridia</taxon>
        <taxon>Eubacteriales</taxon>
        <taxon>Desulfitobacteriaceae</taxon>
        <taxon>Desulfosporosinus</taxon>
    </lineage>
</organism>
<dbReference type="PANTHER" id="PTHR30386:SF26">
    <property type="entry name" value="TRANSPORT PROTEIN COMB"/>
    <property type="match status" value="1"/>
</dbReference>
<dbReference type="AlphaFoldDB" id="A0A0J1FRK2"/>
<dbReference type="SUPFAM" id="SSF111369">
    <property type="entry name" value="HlyD-like secretion proteins"/>
    <property type="match status" value="1"/>
</dbReference>
<protein>
    <submittedName>
        <fullName evidence="9">Putative multidrug resistance protein EmrK</fullName>
    </submittedName>
</protein>
<evidence type="ECO:0000256" key="5">
    <source>
        <dbReference type="ARBA" id="ARBA00023136"/>
    </source>
</evidence>
<dbReference type="Pfam" id="PF25963">
    <property type="entry name" value="Beta-barrel_AAEA"/>
    <property type="match status" value="1"/>
</dbReference>
<dbReference type="GO" id="GO:0055085">
    <property type="term" value="P:transmembrane transport"/>
    <property type="evidence" value="ECO:0007669"/>
    <property type="project" value="InterPro"/>
</dbReference>
<evidence type="ECO:0000256" key="1">
    <source>
        <dbReference type="ARBA" id="ARBA00004167"/>
    </source>
</evidence>
<comment type="similarity">
    <text evidence="2">Belongs to the membrane fusion protein (MFP) (TC 8.A.1) family.</text>
</comment>
<dbReference type="Proteomes" id="UP000036356">
    <property type="component" value="Unassembled WGS sequence"/>
</dbReference>